<dbReference type="STRING" id="139723.A0A182M7Z4"/>
<sequence length="886" mass="98858">MFENGVCAAYFLEDLGSNWMCDGLQMVLGLRILTMPLMLVLSLSQVESYHDLAFCVKTSGSTGRPKTVLVPKACIMPNILSLSRRFELCEHDVIFVCSPATFDPFVVDILMGLRAGATLLLVDNSIRLSATRLLPLLFPGVTVMQMTPSMFTRWNTTEMLHIIFGSETTLRILVLGGERFPILKIPTESHVSVYNIYGITEVSCWSMIQQVSHGNESDVPLGERLDGSIILQLRSLDDESLQAEKNTNGSTIGHLFIGSCSRICSILGKENENRHTSCIPPAVYRSTGDVVELTTEGKYYYRDRCKRMIKRFGCRVSFSELEAALQSHAAVQQCASCFINQHNCLVLFYTSDSNDRSIQDKLWSEIRKKLRPEKLPDELHRIEQFPLSAHGKVCTDGLKRIYANLKQSFGDDRTSAVDYFRAELSMMGIIPQDRQLVKESGNKKMKPNSSFIDRGGTSFAALRLHSTLEDKFKVQLPQLITLLIDPSIPLEMAFKYVASIATPSNSDFVDTLEQPTVPNGNRLTIAGHYNLEKCIDSRASVTLCPNVGHILTIGSHSGMLLTINIDTDAVVSRIMLPDRIECTVSFFTAGNSVIYGVVGCYDGFLYCFNPLSEAIGWKYDARGMIKCTPLVLPQANVIIIGSYNTSYNLHCIVAEQSRPKFRWKIQIGTKPIFSQPLSLGGNDEGELILAATLDGTIAAVNVATGHLVWQRTSERNIPIFSTCAFLSEYERIACGSVDGTFRIFKAVAGIETSHHKFPGNVFSSFEILKKSHDRIHFIIGCYDRKVHCIEYLPLHGETLLSKWQIEVQSQIYATPCSFGTHYLVVCSTSGWINLIDISDDRDEKTECNISEALKMKGELFASPLVYGNIVFVGCRDNFLYKIQVNL</sequence>
<dbReference type="Gene3D" id="3.40.50.12780">
    <property type="entry name" value="N-terminal domain of ligase-like"/>
    <property type="match status" value="1"/>
</dbReference>
<dbReference type="SUPFAM" id="SSF50998">
    <property type="entry name" value="Quinoprotein alcohol dehydrogenase-like"/>
    <property type="match status" value="1"/>
</dbReference>
<evidence type="ECO:0008006" key="6">
    <source>
        <dbReference type="Google" id="ProtNLM"/>
    </source>
</evidence>
<accession>A0A182M7Z4</accession>
<dbReference type="InterPro" id="IPR002372">
    <property type="entry name" value="PQQ_rpt_dom"/>
</dbReference>
<proteinExistence type="predicted"/>
<dbReference type="Pfam" id="PF00501">
    <property type="entry name" value="AMP-binding"/>
    <property type="match status" value="1"/>
</dbReference>
<dbReference type="PANTHER" id="PTHR44394">
    <property type="entry name" value="BETA-ALANINE-ACTIVATING ENZYME"/>
    <property type="match status" value="1"/>
</dbReference>
<feature type="domain" description="AMP-dependent synthetase/ligase" evidence="1">
    <location>
        <begin position="48"/>
        <end position="210"/>
    </location>
</feature>
<feature type="domain" description="Pyrrolo-quinoline quinone repeat" evidence="3">
    <location>
        <begin position="531"/>
        <end position="883"/>
    </location>
</feature>
<dbReference type="EMBL" id="AXCM01000301">
    <property type="status" value="NOT_ANNOTATED_CDS"/>
    <property type="molecule type" value="Genomic_DNA"/>
</dbReference>
<keyword evidence="5" id="KW-1185">Reference proteome</keyword>
<dbReference type="SUPFAM" id="SSF56801">
    <property type="entry name" value="Acetyl-CoA synthetase-like"/>
    <property type="match status" value="1"/>
</dbReference>
<dbReference type="Gene3D" id="3.30.300.30">
    <property type="match status" value="1"/>
</dbReference>
<dbReference type="InterPro" id="IPR052091">
    <property type="entry name" value="Beta-ala_Activ/Resist"/>
</dbReference>
<dbReference type="VEuPathDB" id="VectorBase:ACUA011711"/>
<evidence type="ECO:0000313" key="4">
    <source>
        <dbReference type="EnsemblMetazoa" id="ACUA011711-PA"/>
    </source>
</evidence>
<feature type="domain" description="AMP-binding enzyme C-terminal" evidence="2">
    <location>
        <begin position="320"/>
        <end position="392"/>
    </location>
</feature>
<evidence type="ECO:0000259" key="1">
    <source>
        <dbReference type="Pfam" id="PF00501"/>
    </source>
</evidence>
<dbReference type="Pfam" id="PF13193">
    <property type="entry name" value="AMP-binding_C"/>
    <property type="match status" value="1"/>
</dbReference>
<reference evidence="4" key="2">
    <citation type="submission" date="2020-05" db="UniProtKB">
        <authorList>
            <consortium name="EnsemblMetazoa"/>
        </authorList>
    </citation>
    <scope>IDENTIFICATION</scope>
    <source>
        <strain evidence="4">A-37</strain>
    </source>
</reference>
<name>A0A182M7Z4_9DIPT</name>
<dbReference type="InterPro" id="IPR015943">
    <property type="entry name" value="WD40/YVTN_repeat-like_dom_sf"/>
</dbReference>
<dbReference type="InterPro" id="IPR045851">
    <property type="entry name" value="AMP-bd_C_sf"/>
</dbReference>
<dbReference type="InterPro" id="IPR025110">
    <property type="entry name" value="AMP-bd_C"/>
</dbReference>
<dbReference type="InterPro" id="IPR011047">
    <property type="entry name" value="Quinoprotein_ADH-like_sf"/>
</dbReference>
<dbReference type="PANTHER" id="PTHR44394:SF1">
    <property type="entry name" value="BETA-ALANINE-ACTIVATING ENZYME"/>
    <property type="match status" value="1"/>
</dbReference>
<dbReference type="GO" id="GO:0043041">
    <property type="term" value="P:amino acid activation for nonribosomal peptide biosynthetic process"/>
    <property type="evidence" value="ECO:0007669"/>
    <property type="project" value="TreeGrafter"/>
</dbReference>
<dbReference type="Gene3D" id="2.130.10.10">
    <property type="entry name" value="YVTN repeat-like/Quinoprotein amine dehydrogenase"/>
    <property type="match status" value="1"/>
</dbReference>
<dbReference type="InterPro" id="IPR000873">
    <property type="entry name" value="AMP-dep_synth/lig_dom"/>
</dbReference>
<dbReference type="Pfam" id="PF13570">
    <property type="entry name" value="Beta-prop_ACSF4"/>
    <property type="match status" value="1"/>
</dbReference>
<dbReference type="AlphaFoldDB" id="A0A182M7Z4"/>
<evidence type="ECO:0000313" key="5">
    <source>
        <dbReference type="Proteomes" id="UP000075883"/>
    </source>
</evidence>
<dbReference type="InterPro" id="IPR042099">
    <property type="entry name" value="ANL_N_sf"/>
</dbReference>
<evidence type="ECO:0000259" key="2">
    <source>
        <dbReference type="Pfam" id="PF13193"/>
    </source>
</evidence>
<evidence type="ECO:0000259" key="3">
    <source>
        <dbReference type="Pfam" id="PF13570"/>
    </source>
</evidence>
<organism evidence="4 5">
    <name type="scientific">Anopheles culicifacies</name>
    <dbReference type="NCBI Taxonomy" id="139723"/>
    <lineage>
        <taxon>Eukaryota</taxon>
        <taxon>Metazoa</taxon>
        <taxon>Ecdysozoa</taxon>
        <taxon>Arthropoda</taxon>
        <taxon>Hexapoda</taxon>
        <taxon>Insecta</taxon>
        <taxon>Pterygota</taxon>
        <taxon>Neoptera</taxon>
        <taxon>Endopterygota</taxon>
        <taxon>Diptera</taxon>
        <taxon>Nematocera</taxon>
        <taxon>Culicoidea</taxon>
        <taxon>Culicidae</taxon>
        <taxon>Anophelinae</taxon>
        <taxon>Anopheles</taxon>
        <taxon>culicifacies species complex</taxon>
    </lineage>
</organism>
<protein>
    <recommendedName>
        <fullName evidence="6">AMP-dependent synthetase/ligase domain-containing protein</fullName>
    </recommendedName>
</protein>
<dbReference type="EnsemblMetazoa" id="ACUA011711-RA">
    <property type="protein sequence ID" value="ACUA011711-PA"/>
    <property type="gene ID" value="ACUA011711"/>
</dbReference>
<reference evidence="5" key="1">
    <citation type="submission" date="2013-09" db="EMBL/GenBank/DDBJ databases">
        <title>The Genome Sequence of Anopheles culicifacies species A.</title>
        <authorList>
            <consortium name="The Broad Institute Genomics Platform"/>
            <person name="Neafsey D.E."/>
            <person name="Besansky N."/>
            <person name="Howell P."/>
            <person name="Walton C."/>
            <person name="Young S.K."/>
            <person name="Zeng Q."/>
            <person name="Gargeya S."/>
            <person name="Fitzgerald M."/>
            <person name="Haas B."/>
            <person name="Abouelleil A."/>
            <person name="Allen A.W."/>
            <person name="Alvarado L."/>
            <person name="Arachchi H.M."/>
            <person name="Berlin A.M."/>
            <person name="Chapman S.B."/>
            <person name="Gainer-Dewar J."/>
            <person name="Goldberg J."/>
            <person name="Griggs A."/>
            <person name="Gujja S."/>
            <person name="Hansen M."/>
            <person name="Howarth C."/>
            <person name="Imamovic A."/>
            <person name="Ireland A."/>
            <person name="Larimer J."/>
            <person name="McCowan C."/>
            <person name="Murphy C."/>
            <person name="Pearson M."/>
            <person name="Poon T.W."/>
            <person name="Priest M."/>
            <person name="Roberts A."/>
            <person name="Saif S."/>
            <person name="Shea T."/>
            <person name="Sisk P."/>
            <person name="Sykes S."/>
            <person name="Wortman J."/>
            <person name="Nusbaum C."/>
            <person name="Birren B."/>
        </authorList>
    </citation>
    <scope>NUCLEOTIDE SEQUENCE [LARGE SCALE GENOMIC DNA]</scope>
    <source>
        <strain evidence="5">A-37</strain>
    </source>
</reference>
<dbReference type="Proteomes" id="UP000075883">
    <property type="component" value="Unassembled WGS sequence"/>
</dbReference>